<dbReference type="Pfam" id="PF00031">
    <property type="entry name" value="Cystatin"/>
    <property type="match status" value="2"/>
</dbReference>
<dbReference type="InterPro" id="IPR000010">
    <property type="entry name" value="Cystatin_dom"/>
</dbReference>
<evidence type="ECO:0000256" key="4">
    <source>
        <dbReference type="ARBA" id="ARBA00023157"/>
    </source>
</evidence>
<organism evidence="8 9">
    <name type="scientific">Knipowitschia caucasica</name>
    <name type="common">Caucasian dwarf goby</name>
    <name type="synonym">Pomatoschistus caucasicus</name>
    <dbReference type="NCBI Taxonomy" id="637954"/>
    <lineage>
        <taxon>Eukaryota</taxon>
        <taxon>Metazoa</taxon>
        <taxon>Chordata</taxon>
        <taxon>Craniata</taxon>
        <taxon>Vertebrata</taxon>
        <taxon>Euteleostomi</taxon>
        <taxon>Actinopterygii</taxon>
        <taxon>Neopterygii</taxon>
        <taxon>Teleostei</taxon>
        <taxon>Neoteleostei</taxon>
        <taxon>Acanthomorphata</taxon>
        <taxon>Gobiaria</taxon>
        <taxon>Gobiiformes</taxon>
        <taxon>Gobioidei</taxon>
        <taxon>Gobiidae</taxon>
        <taxon>Gobiinae</taxon>
        <taxon>Knipowitschia</taxon>
    </lineage>
</organism>
<dbReference type="EMBL" id="OZ035824">
    <property type="protein sequence ID" value="CAL1593339.1"/>
    <property type="molecule type" value="Genomic_DNA"/>
</dbReference>
<keyword evidence="5" id="KW-0325">Glycoprotein</keyword>
<protein>
    <recommendedName>
        <fullName evidence="7">Cystatin kininogen-type domain-containing protein</fullName>
    </recommendedName>
</protein>
<evidence type="ECO:0000256" key="2">
    <source>
        <dbReference type="ARBA" id="ARBA00022704"/>
    </source>
</evidence>
<evidence type="ECO:0000313" key="8">
    <source>
        <dbReference type="EMBL" id="CAL1593339.1"/>
    </source>
</evidence>
<dbReference type="InterPro" id="IPR027358">
    <property type="entry name" value="Kininogen-type_cystatin_dom"/>
</dbReference>
<feature type="region of interest" description="Disordered" evidence="6">
    <location>
        <begin position="297"/>
        <end position="372"/>
    </location>
</feature>
<keyword evidence="1" id="KW-0646">Protease inhibitor</keyword>
<sequence length="372" mass="40970">MINVCDSVCVSTRLSSTGTAAFALRNRTMAARRLCALVLLQVASVLSGEVLIFCDDPTVDRAVTHALNTFNEGIVTGHKLALFQVTFASKAENGSYWLKFTTRKSNCSASEPTPWTECDYLPIDKKPIRCNATVHMNETDTDTEHVNCQIEDLFPFGKASCLGCPEDIDENSEDLKVPLSVSISKYNSQSDHTHLFHLNEVGPATRQVVAGFRFKFKFDVRRTNCAKADHKDLHALCEDDQDKVEFANCNSTVDMAPWRQEAPNVHLNCEPGQMPPVLLRRRPPGWSPLRNMNMEQSTLAPETVSPGPAPTKAKEESSEEDLAKPSPDNSPFHCPSKTWKVFRSQDHGSSGTDATPPDAAVDSAFSDLDPVG</sequence>
<evidence type="ECO:0000256" key="3">
    <source>
        <dbReference type="ARBA" id="ARBA00022729"/>
    </source>
</evidence>
<evidence type="ECO:0000256" key="6">
    <source>
        <dbReference type="SAM" id="MobiDB-lite"/>
    </source>
</evidence>
<dbReference type="CDD" id="cd00042">
    <property type="entry name" value="CY"/>
    <property type="match status" value="1"/>
</dbReference>
<dbReference type="PANTHER" id="PTHR13814:SF12">
    <property type="entry name" value="KININOGEN-1"/>
    <property type="match status" value="1"/>
</dbReference>
<dbReference type="GO" id="GO:0004869">
    <property type="term" value="F:cysteine-type endopeptidase inhibitor activity"/>
    <property type="evidence" value="ECO:0007669"/>
    <property type="project" value="UniProtKB-KW"/>
</dbReference>
<evidence type="ECO:0000313" key="9">
    <source>
        <dbReference type="Proteomes" id="UP001497482"/>
    </source>
</evidence>
<dbReference type="SMART" id="SM00043">
    <property type="entry name" value="CY"/>
    <property type="match status" value="2"/>
</dbReference>
<dbReference type="FunFam" id="3.10.450.10:FF:000002">
    <property type="entry name" value="Kininogen 1"/>
    <property type="match status" value="1"/>
</dbReference>
<dbReference type="GO" id="GO:0007204">
    <property type="term" value="P:positive regulation of cytosolic calcium ion concentration"/>
    <property type="evidence" value="ECO:0007669"/>
    <property type="project" value="TreeGrafter"/>
</dbReference>
<dbReference type="GO" id="GO:0030195">
    <property type="term" value="P:negative regulation of blood coagulation"/>
    <property type="evidence" value="ECO:0007669"/>
    <property type="project" value="TreeGrafter"/>
</dbReference>
<dbReference type="GO" id="GO:0072562">
    <property type="term" value="C:blood microparticle"/>
    <property type="evidence" value="ECO:0007669"/>
    <property type="project" value="TreeGrafter"/>
</dbReference>
<dbReference type="PANTHER" id="PTHR13814">
    <property type="entry name" value="FETUIN"/>
    <property type="match status" value="1"/>
</dbReference>
<dbReference type="SUPFAM" id="SSF54403">
    <property type="entry name" value="Cystatin/monellin"/>
    <property type="match status" value="2"/>
</dbReference>
<name>A0AAV2KUN5_KNICA</name>
<keyword evidence="4" id="KW-1015">Disulfide bond</keyword>
<dbReference type="AlphaFoldDB" id="A0AAV2KUN5"/>
<reference evidence="8 9" key="1">
    <citation type="submission" date="2024-04" db="EMBL/GenBank/DDBJ databases">
        <authorList>
            <person name="Waldvogel A.-M."/>
            <person name="Schoenle A."/>
        </authorList>
    </citation>
    <scope>NUCLEOTIDE SEQUENCE [LARGE SCALE GENOMIC DNA]</scope>
</reference>
<accession>A0AAV2KUN5</accession>
<keyword evidence="2" id="KW-0789">Thiol protease inhibitor</keyword>
<proteinExistence type="predicted"/>
<keyword evidence="3" id="KW-0732">Signal</keyword>
<dbReference type="InterPro" id="IPR050735">
    <property type="entry name" value="Kininogen_Fetuin_HRG"/>
</dbReference>
<evidence type="ECO:0000256" key="5">
    <source>
        <dbReference type="ARBA" id="ARBA00023180"/>
    </source>
</evidence>
<gene>
    <name evidence="8" type="ORF">KC01_LOCUS22457</name>
</gene>
<dbReference type="Gene3D" id="3.10.450.10">
    <property type="match status" value="2"/>
</dbReference>
<dbReference type="PROSITE" id="PS51647">
    <property type="entry name" value="CYSTATIN_KININOGEN"/>
    <property type="match status" value="1"/>
</dbReference>
<keyword evidence="9" id="KW-1185">Reference proteome</keyword>
<evidence type="ECO:0000259" key="7">
    <source>
        <dbReference type="PROSITE" id="PS51647"/>
    </source>
</evidence>
<feature type="domain" description="Cystatin kininogen-type" evidence="7">
    <location>
        <begin position="170"/>
        <end position="275"/>
    </location>
</feature>
<dbReference type="InterPro" id="IPR046350">
    <property type="entry name" value="Cystatin_sf"/>
</dbReference>
<evidence type="ECO:0000256" key="1">
    <source>
        <dbReference type="ARBA" id="ARBA00022690"/>
    </source>
</evidence>
<dbReference type="Proteomes" id="UP001497482">
    <property type="component" value="Chromosome 2"/>
</dbReference>